<protein>
    <submittedName>
        <fullName evidence="5">DALR anticodon-binding domain-containing protein</fullName>
    </submittedName>
</protein>
<dbReference type="GO" id="GO:0006420">
    <property type="term" value="P:arginyl-tRNA aminoacylation"/>
    <property type="evidence" value="ECO:0007669"/>
    <property type="project" value="InterPro"/>
</dbReference>
<dbReference type="AlphaFoldDB" id="A0AA43GS18"/>
<evidence type="ECO:0000259" key="4">
    <source>
        <dbReference type="SMART" id="SM00836"/>
    </source>
</evidence>
<sequence length="278" mass="30921">MAIKSLLYSYLLELLSIYTIKSELTSIKTKKFPLHKVKNQPKKNSRVLYISGVAVGLAKSDHQRGMEIASGIACHLSAIARDVVSVQIVPPGWIYLELTDLFLAAWLQSLVNSGVGRDNDRGQGKITIQNQSCLFAIQYAHARCYSLVQLAHGEGLIKLKEPTADKSRLFPDQPIPWLEDEQKFRLNHPAEGEVISKLVEVIDNLESPDLSGAVNWEKISLDLSQAFEAFWCQCRILGKKEISSPELAQARLGLIIATQSVLKRLLVNKFGAFAPVEL</sequence>
<dbReference type="Gene3D" id="1.10.730.10">
    <property type="entry name" value="Isoleucyl-tRNA Synthetase, Domain 1"/>
    <property type="match status" value="1"/>
</dbReference>
<keyword evidence="3" id="KW-0067">ATP-binding</keyword>
<keyword evidence="1" id="KW-0436">Ligase</keyword>
<dbReference type="SMART" id="SM00836">
    <property type="entry name" value="DALR_1"/>
    <property type="match status" value="1"/>
</dbReference>
<dbReference type="Proteomes" id="UP001159387">
    <property type="component" value="Unassembled WGS sequence"/>
</dbReference>
<reference evidence="5 6" key="1">
    <citation type="journal article" date="2023" name="J. Phycol.">
        <title>Chrysosporum ovalisporum is synonymous with the true-branching cyanobacterium Umezakia natans (Nostocales/Aphanizomenonaceae).</title>
        <authorList>
            <person name="McGregor G.B."/>
            <person name="Sendall B.C."/>
            <person name="Niiyama Y."/>
            <person name="Tuji A."/>
            <person name="Willis A."/>
        </authorList>
    </citation>
    <scope>NUCLEOTIDE SEQUENCE [LARGE SCALE GENOMIC DNA]</scope>
    <source>
        <strain evidence="5 6">ANA360D</strain>
    </source>
</reference>
<dbReference type="RefSeq" id="WP_280653865.1">
    <property type="nucleotide sequence ID" value="NZ_JANQDH010000034.1"/>
</dbReference>
<dbReference type="EMBL" id="JANQDH010000034">
    <property type="protein sequence ID" value="MDH6059853.1"/>
    <property type="molecule type" value="Genomic_DNA"/>
</dbReference>
<evidence type="ECO:0000256" key="1">
    <source>
        <dbReference type="ARBA" id="ARBA00022598"/>
    </source>
</evidence>
<dbReference type="GO" id="GO:0005524">
    <property type="term" value="F:ATP binding"/>
    <property type="evidence" value="ECO:0007669"/>
    <property type="project" value="UniProtKB-KW"/>
</dbReference>
<dbReference type="GO" id="GO:0004814">
    <property type="term" value="F:arginine-tRNA ligase activity"/>
    <property type="evidence" value="ECO:0007669"/>
    <property type="project" value="InterPro"/>
</dbReference>
<dbReference type="InterPro" id="IPR008909">
    <property type="entry name" value="DALR_anticod-bd"/>
</dbReference>
<comment type="caution">
    <text evidence="5">The sequence shown here is derived from an EMBL/GenBank/DDBJ whole genome shotgun (WGS) entry which is preliminary data.</text>
</comment>
<evidence type="ECO:0000256" key="3">
    <source>
        <dbReference type="ARBA" id="ARBA00022840"/>
    </source>
</evidence>
<keyword evidence="2" id="KW-0547">Nucleotide-binding</keyword>
<keyword evidence="6" id="KW-1185">Reference proteome</keyword>
<organism evidence="5 6">
    <name type="scientific">Chrysosporum bergii ANA360D</name>
    <dbReference type="NCBI Taxonomy" id="617107"/>
    <lineage>
        <taxon>Bacteria</taxon>
        <taxon>Bacillati</taxon>
        <taxon>Cyanobacteriota</taxon>
        <taxon>Cyanophyceae</taxon>
        <taxon>Nostocales</taxon>
        <taxon>Nodulariaceae</taxon>
        <taxon>Chrysosporum</taxon>
    </lineage>
</organism>
<dbReference type="InterPro" id="IPR009080">
    <property type="entry name" value="tRNAsynth_Ia_anticodon-bd"/>
</dbReference>
<evidence type="ECO:0000313" key="5">
    <source>
        <dbReference type="EMBL" id="MDH6059853.1"/>
    </source>
</evidence>
<accession>A0AA43GS18</accession>
<evidence type="ECO:0000256" key="2">
    <source>
        <dbReference type="ARBA" id="ARBA00022741"/>
    </source>
</evidence>
<dbReference type="SUPFAM" id="SSF47323">
    <property type="entry name" value="Anticodon-binding domain of a subclass of class I aminoacyl-tRNA synthetases"/>
    <property type="match status" value="1"/>
</dbReference>
<dbReference type="Pfam" id="PF05746">
    <property type="entry name" value="DALR_1"/>
    <property type="match status" value="1"/>
</dbReference>
<evidence type="ECO:0000313" key="6">
    <source>
        <dbReference type="Proteomes" id="UP001159387"/>
    </source>
</evidence>
<proteinExistence type="predicted"/>
<name>A0AA43GS18_9CYAN</name>
<feature type="domain" description="DALR anticodon binding" evidence="4">
    <location>
        <begin position="137"/>
        <end position="278"/>
    </location>
</feature>
<gene>
    <name evidence="5" type="ORF">NWP17_05275</name>
</gene>